<protein>
    <submittedName>
        <fullName evidence="4">Pentatricopeptide repeat-containing proteinmitochondrial-like</fullName>
    </submittedName>
</protein>
<evidence type="ECO:0000256" key="3">
    <source>
        <dbReference type="SAM" id="MobiDB-lite"/>
    </source>
</evidence>
<dbReference type="NCBIfam" id="TIGR00756">
    <property type="entry name" value="PPR"/>
    <property type="match status" value="5"/>
</dbReference>
<dbReference type="STRING" id="1263082.A0A068S7U8"/>
<name>A0A068S7U8_9FUNG</name>
<feature type="repeat" description="PPR" evidence="2">
    <location>
        <begin position="440"/>
        <end position="474"/>
    </location>
</feature>
<gene>
    <name evidence="4" type="ORF">LCOR_08784.1</name>
</gene>
<feature type="repeat" description="PPR" evidence="2">
    <location>
        <begin position="510"/>
        <end position="544"/>
    </location>
</feature>
<feature type="repeat" description="PPR" evidence="2">
    <location>
        <begin position="283"/>
        <end position="317"/>
    </location>
</feature>
<dbReference type="InterPro" id="IPR002885">
    <property type="entry name" value="PPR_rpt"/>
</dbReference>
<dbReference type="EMBL" id="CBTN010000050">
    <property type="protein sequence ID" value="CDH57892.1"/>
    <property type="molecule type" value="Genomic_DNA"/>
</dbReference>
<keyword evidence="1" id="KW-0677">Repeat</keyword>
<dbReference type="VEuPathDB" id="FungiDB:LCOR_08784.1"/>
<dbReference type="PROSITE" id="PS51375">
    <property type="entry name" value="PPR"/>
    <property type="match status" value="6"/>
</dbReference>
<feature type="repeat" description="PPR" evidence="2">
    <location>
        <begin position="248"/>
        <end position="282"/>
    </location>
</feature>
<feature type="repeat" description="PPR" evidence="2">
    <location>
        <begin position="213"/>
        <end position="247"/>
    </location>
</feature>
<reference evidence="4" key="1">
    <citation type="submission" date="2013-08" db="EMBL/GenBank/DDBJ databases">
        <title>Gene expansion shapes genome architecture in the human pathogen Lichtheimia corymbifera: an evolutionary genomics analysis in the ancient terrestrial Mucorales (Mucoromycotina).</title>
        <authorList>
            <person name="Schwartze V.U."/>
            <person name="Winter S."/>
            <person name="Shelest E."/>
            <person name="Marcet-Houben M."/>
            <person name="Horn F."/>
            <person name="Wehner S."/>
            <person name="Hoffmann K."/>
            <person name="Riege K."/>
            <person name="Sammeth M."/>
            <person name="Nowrousian M."/>
            <person name="Valiante V."/>
            <person name="Linde J."/>
            <person name="Jacobsen I.D."/>
            <person name="Marz M."/>
            <person name="Brakhage A.A."/>
            <person name="Gabaldon T."/>
            <person name="Bocker S."/>
            <person name="Voigt K."/>
        </authorList>
    </citation>
    <scope>NUCLEOTIDE SEQUENCE [LARGE SCALE GENOMIC DNA]</scope>
    <source>
        <strain evidence="4">FSU 9682</strain>
    </source>
</reference>
<evidence type="ECO:0000313" key="5">
    <source>
        <dbReference type="Proteomes" id="UP000027586"/>
    </source>
</evidence>
<dbReference type="InterPro" id="IPR011990">
    <property type="entry name" value="TPR-like_helical_dom_sf"/>
</dbReference>
<keyword evidence="5" id="KW-1185">Reference proteome</keyword>
<evidence type="ECO:0000256" key="1">
    <source>
        <dbReference type="ARBA" id="ARBA00022737"/>
    </source>
</evidence>
<dbReference type="Pfam" id="PF13041">
    <property type="entry name" value="PPR_2"/>
    <property type="match status" value="3"/>
</dbReference>
<dbReference type="PANTHER" id="PTHR47932:SF44">
    <property type="entry name" value="MIOREX COMPLEX COMPONENT 1"/>
    <property type="match status" value="1"/>
</dbReference>
<dbReference type="Gene3D" id="1.25.40.10">
    <property type="entry name" value="Tetratricopeptide repeat domain"/>
    <property type="match status" value="3"/>
</dbReference>
<proteinExistence type="predicted"/>
<sequence length="560" mass="64691">MASYWLVRNPCKQNSTVRGTTLALSLPSRHSPFAQPFPFVAMASRHLCYSRSVILDVLRAIVSRSPPPPPSIALRKGYSHPCQATNFITRAPLHHHNSTSLYRRFLHTKQVQPLAQELDVMDILQELEPERAPTQRERSKECPPRDATAKKRRQKLPWWIDNHWGSRGLKPKRLKNRTLEDFNQAIYYTVLQQQMNKAVNLLKDMEQRGLKPDVSTYTMIINGYCRATDMERAMKWFHRMKRNNVEPDVFTYTSLIDGYMRIADVPHAEGLFRSMMNKGIRPNRVTYNILMHQSVMQLDIETAVRFWGNLVEAGLRPDVYTYAIMIHGLGLEGQLDKAWRLYDNMVRQQINVNEVVATSLMGMHVKAHDNNHAIQLFRRFFIEEQRPLTAHTRNVLLNALIAGADLPTIQSYYQQYLDFLNLPKDQRANSPPILFEAGAHVVTFTTFMRSFLRRDDLPMVSQVYQDMMARNIKPTTVTYGILMLAHAYIPDPHSCAKILQEIKAAGLPMNAVLYTIVMRAWAKAGNWEETKKTYEEMKAANIQPTKMTMSVLHWGSHQTK</sequence>
<evidence type="ECO:0000313" key="4">
    <source>
        <dbReference type="EMBL" id="CDH57892.1"/>
    </source>
</evidence>
<dbReference type="AlphaFoldDB" id="A0A068S7U8"/>
<feature type="region of interest" description="Disordered" evidence="3">
    <location>
        <begin position="129"/>
        <end position="148"/>
    </location>
</feature>
<organism evidence="4 5">
    <name type="scientific">Lichtheimia corymbifera JMRC:FSU:9682</name>
    <dbReference type="NCBI Taxonomy" id="1263082"/>
    <lineage>
        <taxon>Eukaryota</taxon>
        <taxon>Fungi</taxon>
        <taxon>Fungi incertae sedis</taxon>
        <taxon>Mucoromycota</taxon>
        <taxon>Mucoromycotina</taxon>
        <taxon>Mucoromycetes</taxon>
        <taxon>Mucorales</taxon>
        <taxon>Lichtheimiaceae</taxon>
        <taxon>Lichtheimia</taxon>
    </lineage>
</organism>
<comment type="caution">
    <text evidence="4">The sequence shown here is derived from an EMBL/GenBank/DDBJ whole genome shotgun (WGS) entry which is preliminary data.</text>
</comment>
<feature type="repeat" description="PPR" evidence="2">
    <location>
        <begin position="318"/>
        <end position="352"/>
    </location>
</feature>
<dbReference type="SUPFAM" id="SSF81901">
    <property type="entry name" value="HCP-like"/>
    <property type="match status" value="1"/>
</dbReference>
<dbReference type="Proteomes" id="UP000027586">
    <property type="component" value="Unassembled WGS sequence"/>
</dbReference>
<accession>A0A068S7U8</accession>
<dbReference type="Pfam" id="PF12854">
    <property type="entry name" value="PPR_1"/>
    <property type="match status" value="1"/>
</dbReference>
<dbReference type="OrthoDB" id="185373at2759"/>
<evidence type="ECO:0000256" key="2">
    <source>
        <dbReference type="PROSITE-ProRule" id="PRU00708"/>
    </source>
</evidence>
<dbReference type="PANTHER" id="PTHR47932">
    <property type="entry name" value="ATPASE EXPRESSION PROTEIN 3"/>
    <property type="match status" value="1"/>
</dbReference>